<gene>
    <name evidence="2" type="ORF">IDM48_05370</name>
</gene>
<protein>
    <submittedName>
        <fullName evidence="2">Uncharacterized protein</fullName>
    </submittedName>
</protein>
<reference evidence="2 3" key="1">
    <citation type="submission" date="2020-09" db="EMBL/GenBank/DDBJ databases">
        <title>Investigation of environmental microbe.</title>
        <authorList>
            <person name="Ou Y."/>
            <person name="Kang Q."/>
        </authorList>
    </citation>
    <scope>NUCLEOTIDE SEQUENCE [LARGE SCALE GENOMIC DNA]</scope>
    <source>
        <strain evidence="2 3">KJZ-9</strain>
    </source>
</reference>
<accession>A0A7H2BMC2</accession>
<dbReference type="Proteomes" id="UP000516421">
    <property type="component" value="Chromosome"/>
</dbReference>
<organism evidence="2 3">
    <name type="scientific">Rothia amarae</name>
    <dbReference type="NCBI Taxonomy" id="169480"/>
    <lineage>
        <taxon>Bacteria</taxon>
        <taxon>Bacillati</taxon>
        <taxon>Actinomycetota</taxon>
        <taxon>Actinomycetes</taxon>
        <taxon>Micrococcales</taxon>
        <taxon>Micrococcaceae</taxon>
        <taxon>Rothia</taxon>
    </lineage>
</organism>
<feature type="transmembrane region" description="Helical" evidence="1">
    <location>
        <begin position="9"/>
        <end position="28"/>
    </location>
</feature>
<feature type="transmembrane region" description="Helical" evidence="1">
    <location>
        <begin position="34"/>
        <end position="54"/>
    </location>
</feature>
<dbReference type="AlphaFoldDB" id="A0A7H2BMC2"/>
<keyword evidence="1" id="KW-1133">Transmembrane helix</keyword>
<dbReference type="KEGG" id="rama:IDM48_05370"/>
<evidence type="ECO:0000313" key="3">
    <source>
        <dbReference type="Proteomes" id="UP000516421"/>
    </source>
</evidence>
<keyword evidence="3" id="KW-1185">Reference proteome</keyword>
<evidence type="ECO:0000256" key="1">
    <source>
        <dbReference type="SAM" id="Phobius"/>
    </source>
</evidence>
<dbReference type="EMBL" id="CP061538">
    <property type="protein sequence ID" value="QNV40818.1"/>
    <property type="molecule type" value="Genomic_DNA"/>
</dbReference>
<evidence type="ECO:0000313" key="2">
    <source>
        <dbReference type="EMBL" id="QNV40818.1"/>
    </source>
</evidence>
<keyword evidence="1" id="KW-0812">Transmembrane</keyword>
<dbReference type="RefSeq" id="WP_068170113.1">
    <property type="nucleotide sequence ID" value="NZ_CP061538.1"/>
</dbReference>
<keyword evidence="1" id="KW-0472">Membrane</keyword>
<sequence>MNKFKPRNLTAVGLSLTWFLISLFFILQGNFLGIWIPFASVSLVIGIAAVWVLVNDQAE</sequence>
<name>A0A7H2BMC2_9MICC</name>
<proteinExistence type="predicted"/>